<dbReference type="GO" id="GO:0046872">
    <property type="term" value="F:metal ion binding"/>
    <property type="evidence" value="ECO:0007669"/>
    <property type="project" value="UniProtKB-KW"/>
</dbReference>
<comment type="caution">
    <text evidence="4">The sequence shown here is derived from an EMBL/GenBank/DDBJ whole genome shotgun (WGS) entry which is preliminary data.</text>
</comment>
<dbReference type="GO" id="GO:0055085">
    <property type="term" value="P:transmembrane transport"/>
    <property type="evidence" value="ECO:0007669"/>
    <property type="project" value="InterPro"/>
</dbReference>
<dbReference type="InterPro" id="IPR006311">
    <property type="entry name" value="TAT_signal"/>
</dbReference>
<dbReference type="PANTHER" id="PTHR33376:SF5">
    <property type="entry name" value="EXTRACYTOPLASMIC SOLUTE RECEPTOR PROTEIN"/>
    <property type="match status" value="1"/>
</dbReference>
<dbReference type="Gene3D" id="3.40.190.170">
    <property type="entry name" value="Bacterial extracellular solute-binding protein, family 7"/>
    <property type="match status" value="1"/>
</dbReference>
<dbReference type="PIRSF" id="PIRSF039026">
    <property type="entry name" value="SiaP"/>
    <property type="match status" value="1"/>
</dbReference>
<dbReference type="PROSITE" id="PS51318">
    <property type="entry name" value="TAT"/>
    <property type="match status" value="1"/>
</dbReference>
<feature type="binding site" evidence="3">
    <location>
        <position position="217"/>
    </location>
    <ligand>
        <name>Na(+)</name>
        <dbReference type="ChEBI" id="CHEBI:29101"/>
    </ligand>
</feature>
<feature type="binding site" evidence="2">
    <location>
        <position position="158"/>
    </location>
    <ligand>
        <name>substrate</name>
    </ligand>
</feature>
<gene>
    <name evidence="4" type="ORF">DBW69_03095</name>
</gene>
<evidence type="ECO:0000256" key="3">
    <source>
        <dbReference type="PIRSR" id="PIRSR039026-2"/>
    </source>
</evidence>
<reference evidence="4 5" key="1">
    <citation type="journal article" date="2018" name="Microbiome">
        <title>Fine metagenomic profile of the Mediterranean stratified and mixed water columns revealed by assembly and recruitment.</title>
        <authorList>
            <person name="Haro-Moreno J.M."/>
            <person name="Lopez-Perez M."/>
            <person name="De La Torre J.R."/>
            <person name="Picazo A."/>
            <person name="Camacho A."/>
            <person name="Rodriguez-Valera F."/>
        </authorList>
    </citation>
    <scope>NUCLEOTIDE SEQUENCE [LARGE SCALE GENOMIC DNA]</scope>
    <source>
        <strain evidence="4">MED-G55</strain>
    </source>
</reference>
<accession>A0A368E0E7</accession>
<dbReference type="InterPro" id="IPR018389">
    <property type="entry name" value="DctP_fam"/>
</dbReference>
<keyword evidence="3" id="KW-0479">Metal-binding</keyword>
<dbReference type="NCBIfam" id="NF037995">
    <property type="entry name" value="TRAP_S1"/>
    <property type="match status" value="1"/>
</dbReference>
<evidence type="ECO:0000256" key="2">
    <source>
        <dbReference type="PIRSR" id="PIRSR039026-1"/>
    </source>
</evidence>
<dbReference type="Gene3D" id="3.40.190.10">
    <property type="entry name" value="Periplasmic binding protein-like II"/>
    <property type="match status" value="1"/>
</dbReference>
<sequence>MSGKVNRRKLLVGAGSAGLVASSGVAPAYAQNKRRLKMVTTWPKNFPGVGTAAESVAKRVEAMSEGELKIKVFAAGELVGAFEALDAVSTGSADLYHGADYYWQGKDPAYNFFTTWPMGMTATEFYSWIEFGGGQAFWDELATKFKVKPFVCGDTGTQSGGWFTKKIETLDDLKGLRMRMPGLGGEVIRRLGALPVVLSGGEIFQSLQSGAIDATEWIGPWNDQAFGFYQIAKYFYAPGFHEPNAALTLGINLDVWGSLKPAHQEYIRVACQAETQRVRTQYFYNNAIAFQTLIKKHGVEVNNFSPEIMDAVKKISADVLSELSQTSELAGRIYKSVQEHSALFNKWSLHADEGYMRMRRDG</sequence>
<dbReference type="EMBL" id="QOQF01000007">
    <property type="protein sequence ID" value="RCL77570.1"/>
    <property type="molecule type" value="Genomic_DNA"/>
</dbReference>
<dbReference type="PANTHER" id="PTHR33376">
    <property type="match status" value="1"/>
</dbReference>
<dbReference type="InterPro" id="IPR026289">
    <property type="entry name" value="SBP_TakP-like"/>
</dbReference>
<evidence type="ECO:0000313" key="4">
    <source>
        <dbReference type="EMBL" id="RCL77570.1"/>
    </source>
</evidence>
<feature type="binding site" evidence="2">
    <location>
        <position position="179"/>
    </location>
    <ligand>
        <name>substrate</name>
    </ligand>
</feature>
<evidence type="ECO:0000256" key="1">
    <source>
        <dbReference type="ARBA" id="ARBA00022729"/>
    </source>
</evidence>
<proteinExistence type="predicted"/>
<dbReference type="Proteomes" id="UP000252132">
    <property type="component" value="Unassembled WGS sequence"/>
</dbReference>
<keyword evidence="1" id="KW-0732">Signal</keyword>
<dbReference type="Pfam" id="PF03480">
    <property type="entry name" value="DctP"/>
    <property type="match status" value="1"/>
</dbReference>
<protein>
    <submittedName>
        <fullName evidence="4">ABC transporter substrate-binding protein</fullName>
    </submittedName>
</protein>
<name>A0A368E0E7_9PROT</name>
<feature type="binding site" evidence="3">
    <location>
        <position position="216"/>
    </location>
    <ligand>
        <name>substrate</name>
    </ligand>
</feature>
<dbReference type="AlphaFoldDB" id="A0A368E0E7"/>
<feature type="binding site" evidence="3">
    <location>
        <position position="242"/>
    </location>
    <ligand>
        <name>substrate</name>
    </ligand>
</feature>
<organism evidence="4 5">
    <name type="scientific">PS1 clade bacterium</name>
    <dbReference type="NCBI Taxonomy" id="2175152"/>
    <lineage>
        <taxon>Bacteria</taxon>
        <taxon>Pseudomonadati</taxon>
        <taxon>Pseudomonadota</taxon>
        <taxon>Alphaproteobacteria</taxon>
        <taxon>PS1 clade</taxon>
    </lineage>
</organism>
<dbReference type="InterPro" id="IPR038404">
    <property type="entry name" value="TRAP_DctP_sf"/>
</dbReference>
<dbReference type="GO" id="GO:0031317">
    <property type="term" value="C:tripartite ATP-independent periplasmic transporter complex"/>
    <property type="evidence" value="ECO:0007669"/>
    <property type="project" value="InterPro"/>
</dbReference>
<evidence type="ECO:0000313" key="5">
    <source>
        <dbReference type="Proteomes" id="UP000252132"/>
    </source>
</evidence>
<dbReference type="CDD" id="cd13604">
    <property type="entry name" value="PBP2_TRAP_ketoacid_lactate_like"/>
    <property type="match status" value="1"/>
</dbReference>